<keyword evidence="5" id="KW-1185">Reference proteome</keyword>
<dbReference type="GO" id="GO:0006623">
    <property type="term" value="P:protein targeting to vacuole"/>
    <property type="evidence" value="ECO:0007669"/>
    <property type="project" value="TreeGrafter"/>
</dbReference>
<dbReference type="InterPro" id="IPR026847">
    <property type="entry name" value="VPS13"/>
</dbReference>
<evidence type="ECO:0000256" key="1">
    <source>
        <dbReference type="ARBA" id="ARBA00006545"/>
    </source>
</evidence>
<dbReference type="PANTHER" id="PTHR16166">
    <property type="entry name" value="VACUOLAR PROTEIN SORTING-ASSOCIATED PROTEIN VPS13"/>
    <property type="match status" value="1"/>
</dbReference>
<protein>
    <recommendedName>
        <fullName evidence="3">Chorein N-terminal domain-containing protein</fullName>
    </recommendedName>
</protein>
<name>A0AAW0WGL4_CHEQU</name>
<keyword evidence="2" id="KW-0813">Transport</keyword>
<comment type="similarity">
    <text evidence="1">Belongs to the VPS13 family.</text>
</comment>
<evidence type="ECO:0000313" key="4">
    <source>
        <dbReference type="EMBL" id="KAK8726843.1"/>
    </source>
</evidence>
<gene>
    <name evidence="4" type="ORF">OTU49_010088</name>
</gene>
<dbReference type="GO" id="GO:0045053">
    <property type="term" value="P:protein retention in Golgi apparatus"/>
    <property type="evidence" value="ECO:0007669"/>
    <property type="project" value="TreeGrafter"/>
</dbReference>
<feature type="non-terminal residue" evidence="4">
    <location>
        <position position="237"/>
    </location>
</feature>
<evidence type="ECO:0000256" key="2">
    <source>
        <dbReference type="ARBA" id="ARBA00022448"/>
    </source>
</evidence>
<dbReference type="Proteomes" id="UP001445076">
    <property type="component" value="Unassembled WGS sequence"/>
</dbReference>
<feature type="domain" description="Chorein N-terminal" evidence="3">
    <location>
        <begin position="13"/>
        <end position="199"/>
    </location>
</feature>
<dbReference type="EMBL" id="JARKIK010000078">
    <property type="protein sequence ID" value="KAK8726843.1"/>
    <property type="molecule type" value="Genomic_DNA"/>
</dbReference>
<sequence>EGLKTFSINDEPFQFVLQPVRCKVKMRQQMKREARVPGLLVDAVIKDAALALSHRQYVALTELAEVFTFVNTNRRFLKYRPAVPLKRHAEEWWQYATNAIIQEQIRPFSWENIKKHRSIYKEYTSLYMKHLLEGYTSELEADLMKLEDTLNLTNIVLARMHAKIKISQDEPSLVHPVEPSGAGWFSWLWGSDGVSVEDEDDAVDIVGSRRKNGPFTSLTEDERRQLRTALMQMDGPG</sequence>
<evidence type="ECO:0000313" key="5">
    <source>
        <dbReference type="Proteomes" id="UP001445076"/>
    </source>
</evidence>
<feature type="non-terminal residue" evidence="4">
    <location>
        <position position="1"/>
    </location>
</feature>
<dbReference type="AlphaFoldDB" id="A0AAW0WGL4"/>
<accession>A0AAW0WGL4</accession>
<dbReference type="InterPro" id="IPR026854">
    <property type="entry name" value="VPS13_N"/>
</dbReference>
<reference evidence="4 5" key="1">
    <citation type="journal article" date="2024" name="BMC Genomics">
        <title>Genome assembly of redclaw crayfish (Cherax quadricarinatus) provides insights into its immune adaptation and hypoxia tolerance.</title>
        <authorList>
            <person name="Liu Z."/>
            <person name="Zheng J."/>
            <person name="Li H."/>
            <person name="Fang K."/>
            <person name="Wang S."/>
            <person name="He J."/>
            <person name="Zhou D."/>
            <person name="Weng S."/>
            <person name="Chi M."/>
            <person name="Gu Z."/>
            <person name="He J."/>
            <person name="Li F."/>
            <person name="Wang M."/>
        </authorList>
    </citation>
    <scope>NUCLEOTIDE SEQUENCE [LARGE SCALE GENOMIC DNA]</scope>
    <source>
        <strain evidence="4">ZL_2023a</strain>
    </source>
</reference>
<organism evidence="4 5">
    <name type="scientific">Cherax quadricarinatus</name>
    <name type="common">Australian red claw crayfish</name>
    <dbReference type="NCBI Taxonomy" id="27406"/>
    <lineage>
        <taxon>Eukaryota</taxon>
        <taxon>Metazoa</taxon>
        <taxon>Ecdysozoa</taxon>
        <taxon>Arthropoda</taxon>
        <taxon>Crustacea</taxon>
        <taxon>Multicrustacea</taxon>
        <taxon>Malacostraca</taxon>
        <taxon>Eumalacostraca</taxon>
        <taxon>Eucarida</taxon>
        <taxon>Decapoda</taxon>
        <taxon>Pleocyemata</taxon>
        <taxon>Astacidea</taxon>
        <taxon>Parastacoidea</taxon>
        <taxon>Parastacidae</taxon>
        <taxon>Cherax</taxon>
    </lineage>
</organism>
<comment type="caution">
    <text evidence="4">The sequence shown here is derived from an EMBL/GenBank/DDBJ whole genome shotgun (WGS) entry which is preliminary data.</text>
</comment>
<evidence type="ECO:0000259" key="3">
    <source>
        <dbReference type="Pfam" id="PF12624"/>
    </source>
</evidence>
<dbReference type="Pfam" id="PF12624">
    <property type="entry name" value="VPS13_N"/>
    <property type="match status" value="1"/>
</dbReference>
<proteinExistence type="inferred from homology"/>
<dbReference type="PANTHER" id="PTHR16166:SF93">
    <property type="entry name" value="INTERMEMBRANE LIPID TRANSFER PROTEIN VPS13"/>
    <property type="match status" value="1"/>
</dbReference>